<proteinExistence type="predicted"/>
<dbReference type="RefSeq" id="WP_179218263.1">
    <property type="nucleotide sequence ID" value="NZ_BMEP01000004.1"/>
</dbReference>
<reference evidence="1 2" key="1">
    <citation type="submission" date="2017-06" db="EMBL/GenBank/DDBJ databases">
        <authorList>
            <person name="Kim H.J."/>
            <person name="Triplett B.A."/>
        </authorList>
    </citation>
    <scope>NUCLEOTIDE SEQUENCE [LARGE SCALE GENOMIC DNA]</scope>
    <source>
        <strain evidence="1 2">DSM 25597</strain>
    </source>
</reference>
<dbReference type="Proteomes" id="UP000198379">
    <property type="component" value="Unassembled WGS sequence"/>
</dbReference>
<protein>
    <submittedName>
        <fullName evidence="1">Uncharacterized protein</fullName>
    </submittedName>
</protein>
<organism evidence="1 2">
    <name type="scientific">Dokdonia pacifica</name>
    <dbReference type="NCBI Taxonomy" id="1627892"/>
    <lineage>
        <taxon>Bacteria</taxon>
        <taxon>Pseudomonadati</taxon>
        <taxon>Bacteroidota</taxon>
        <taxon>Flavobacteriia</taxon>
        <taxon>Flavobacteriales</taxon>
        <taxon>Flavobacteriaceae</taxon>
        <taxon>Dokdonia</taxon>
    </lineage>
</organism>
<keyword evidence="2" id="KW-1185">Reference proteome</keyword>
<accession>A0A239E4W6</accession>
<evidence type="ECO:0000313" key="2">
    <source>
        <dbReference type="Proteomes" id="UP000198379"/>
    </source>
</evidence>
<name>A0A239E4W6_9FLAO</name>
<evidence type="ECO:0000313" key="1">
    <source>
        <dbReference type="EMBL" id="SNS38924.1"/>
    </source>
</evidence>
<sequence>MKNEIFKKATLNFEKIKISKLKQRTILGGLLVQPAHQDVEHSCSCTCIF</sequence>
<dbReference type="AlphaFoldDB" id="A0A239E4W6"/>
<gene>
    <name evidence="1" type="ORF">SAMN06265376_11368</name>
</gene>
<dbReference type="EMBL" id="FZNY01000013">
    <property type="protein sequence ID" value="SNS38924.1"/>
    <property type="molecule type" value="Genomic_DNA"/>
</dbReference>